<comment type="cofactor">
    <cofactor evidence="1">
        <name>Ca(2+)</name>
        <dbReference type="ChEBI" id="CHEBI:29108"/>
    </cofactor>
</comment>
<dbReference type="GO" id="GO:0004065">
    <property type="term" value="F:arylsulfatase activity"/>
    <property type="evidence" value="ECO:0007669"/>
    <property type="project" value="TreeGrafter"/>
</dbReference>
<dbReference type="Gene3D" id="3.40.720.10">
    <property type="entry name" value="Alkaline Phosphatase, subunit A"/>
    <property type="match status" value="1"/>
</dbReference>
<feature type="compositionally biased region" description="Low complexity" evidence="7">
    <location>
        <begin position="481"/>
        <end position="494"/>
    </location>
</feature>
<keyword evidence="3" id="KW-0479">Metal-binding</keyword>
<dbReference type="GO" id="GO:0046872">
    <property type="term" value="F:metal ion binding"/>
    <property type="evidence" value="ECO:0007669"/>
    <property type="project" value="UniProtKB-KW"/>
</dbReference>
<dbReference type="InterPro" id="IPR000917">
    <property type="entry name" value="Sulfatase_N"/>
</dbReference>
<dbReference type="PANTHER" id="PTHR42693">
    <property type="entry name" value="ARYLSULFATASE FAMILY MEMBER"/>
    <property type="match status" value="1"/>
</dbReference>
<name>A0A4R5DRP8_9ACTN</name>
<protein>
    <submittedName>
        <fullName evidence="9">DUF4976 domain-containing protein</fullName>
    </submittedName>
</protein>
<dbReference type="InParanoid" id="A0A4R5DRP8"/>
<reference evidence="9 10" key="1">
    <citation type="submission" date="2019-03" db="EMBL/GenBank/DDBJ databases">
        <title>Draft genome sequences of novel Actinobacteria.</title>
        <authorList>
            <person name="Sahin N."/>
            <person name="Ay H."/>
            <person name="Saygin H."/>
        </authorList>
    </citation>
    <scope>NUCLEOTIDE SEQUENCE [LARGE SCALE GENOMIC DNA]</scope>
    <source>
        <strain evidence="9 10">5K138</strain>
    </source>
</reference>
<dbReference type="SUPFAM" id="SSF53649">
    <property type="entry name" value="Alkaline phosphatase-like"/>
    <property type="match status" value="1"/>
</dbReference>
<dbReference type="Gene3D" id="3.30.1120.10">
    <property type="match status" value="1"/>
</dbReference>
<dbReference type="EMBL" id="SMKZ01000002">
    <property type="protein sequence ID" value="TDE14910.1"/>
    <property type="molecule type" value="Genomic_DNA"/>
</dbReference>
<sequence length="494" mass="54384">MTDTVTSRPNIVLILVDDLGWRDLSCYGSTFYETPNLDRLATNGMAFTDAYAAAPVCSPTRASVLTGKYPATVGVTNYIGGHAVGRLCDVPYHHCLPSQEISLARALRDGGYRTWHVGKWHLGSRMTWPDRHGFDVNVAGCDWGRPPTYVSPYGCPTLTDGPDGEYLTDRLTDEAIALINSADDRPFFLNLWHYAVHTPIQAPEHLIRKYADKARELGLADVEALEPGERLPPWHLRHLRVQRRTVQSDPAYAAMIENLDWNLGRLLDGLERCGKLDDTIVIFTSDNGGLSTAERSPTCNAPLAEGKGWMYDGGVRVPLIVSWPGVVAPGTTTGELTTSPDLYPTLLAAAGLPLRPEQHTDGVSILPLLSGETFDRGPVFWHYPHYGNQGGTPGAAVRWGDLKLIRFFEDDHLELYDLRNDISETEDLAEKRPADTRRLARTLDTWLTEVRAAIPAPNPNDRPASPGGEDSHDRWARNQDTASATAGPTSSSRS</sequence>
<proteinExistence type="inferred from homology"/>
<dbReference type="OrthoDB" id="9777306at2"/>
<gene>
    <name evidence="9" type="ORF">E1269_01950</name>
</gene>
<evidence type="ECO:0000313" key="10">
    <source>
        <dbReference type="Proteomes" id="UP000294739"/>
    </source>
</evidence>
<feature type="region of interest" description="Disordered" evidence="7">
    <location>
        <begin position="452"/>
        <end position="494"/>
    </location>
</feature>
<keyword evidence="10" id="KW-1185">Reference proteome</keyword>
<evidence type="ECO:0000259" key="8">
    <source>
        <dbReference type="Pfam" id="PF00884"/>
    </source>
</evidence>
<evidence type="ECO:0000256" key="5">
    <source>
        <dbReference type="ARBA" id="ARBA00022801"/>
    </source>
</evidence>
<feature type="domain" description="Sulfatase N-terminal" evidence="8">
    <location>
        <begin position="9"/>
        <end position="351"/>
    </location>
</feature>
<dbReference type="RefSeq" id="WP_131890494.1">
    <property type="nucleotide sequence ID" value="NZ_SMKZ01000002.1"/>
</dbReference>
<dbReference type="InterPro" id="IPR050738">
    <property type="entry name" value="Sulfatase"/>
</dbReference>
<evidence type="ECO:0000256" key="3">
    <source>
        <dbReference type="ARBA" id="ARBA00022723"/>
    </source>
</evidence>
<keyword evidence="5" id="KW-0378">Hydrolase</keyword>
<organism evidence="9 10">
    <name type="scientific">Jiangella asiatica</name>
    <dbReference type="NCBI Taxonomy" id="2530372"/>
    <lineage>
        <taxon>Bacteria</taxon>
        <taxon>Bacillati</taxon>
        <taxon>Actinomycetota</taxon>
        <taxon>Actinomycetes</taxon>
        <taxon>Jiangellales</taxon>
        <taxon>Jiangellaceae</taxon>
        <taxon>Jiangella</taxon>
    </lineage>
</organism>
<dbReference type="Pfam" id="PF00884">
    <property type="entry name" value="Sulfatase"/>
    <property type="match status" value="1"/>
</dbReference>
<evidence type="ECO:0000256" key="2">
    <source>
        <dbReference type="ARBA" id="ARBA00008779"/>
    </source>
</evidence>
<dbReference type="InterPro" id="IPR017850">
    <property type="entry name" value="Alkaline_phosphatase_core_sf"/>
</dbReference>
<evidence type="ECO:0000313" key="9">
    <source>
        <dbReference type="EMBL" id="TDE14910.1"/>
    </source>
</evidence>
<dbReference type="PANTHER" id="PTHR42693:SF42">
    <property type="entry name" value="ARYLSULFATASE G"/>
    <property type="match status" value="1"/>
</dbReference>
<evidence type="ECO:0000256" key="4">
    <source>
        <dbReference type="ARBA" id="ARBA00022729"/>
    </source>
</evidence>
<dbReference type="PROSITE" id="PS00523">
    <property type="entry name" value="SULFATASE_1"/>
    <property type="match status" value="1"/>
</dbReference>
<dbReference type="CDD" id="cd16144">
    <property type="entry name" value="ARS_like"/>
    <property type="match status" value="1"/>
</dbReference>
<accession>A0A4R5DRP8</accession>
<comment type="similarity">
    <text evidence="2">Belongs to the sulfatase family.</text>
</comment>
<comment type="caution">
    <text evidence="9">The sequence shown here is derived from an EMBL/GenBank/DDBJ whole genome shotgun (WGS) entry which is preliminary data.</text>
</comment>
<dbReference type="Proteomes" id="UP000294739">
    <property type="component" value="Unassembled WGS sequence"/>
</dbReference>
<dbReference type="PROSITE" id="PS00149">
    <property type="entry name" value="SULFATASE_2"/>
    <property type="match status" value="1"/>
</dbReference>
<keyword evidence="6" id="KW-0106">Calcium</keyword>
<evidence type="ECO:0000256" key="7">
    <source>
        <dbReference type="SAM" id="MobiDB-lite"/>
    </source>
</evidence>
<keyword evidence="4" id="KW-0732">Signal</keyword>
<dbReference type="AlphaFoldDB" id="A0A4R5DRP8"/>
<evidence type="ECO:0000256" key="1">
    <source>
        <dbReference type="ARBA" id="ARBA00001913"/>
    </source>
</evidence>
<evidence type="ECO:0000256" key="6">
    <source>
        <dbReference type="ARBA" id="ARBA00022837"/>
    </source>
</evidence>
<dbReference type="InterPro" id="IPR024607">
    <property type="entry name" value="Sulfatase_CS"/>
</dbReference>